<dbReference type="EC" id="1.14.12.17" evidence="3"/>
<keyword evidence="11" id="KW-0520">NAD</keyword>
<dbReference type="InterPro" id="IPR001433">
    <property type="entry name" value="OxRdtase_FAD/NAD-bd"/>
</dbReference>
<keyword evidence="18" id="KW-1185">Reference proteome</keyword>
<dbReference type="Proteomes" id="UP000617734">
    <property type="component" value="Unassembled WGS sequence"/>
</dbReference>
<comment type="catalytic activity">
    <reaction evidence="13">
        <text>2 nitric oxide + NADPH + 2 O2 = 2 nitrate + NADP(+) + H(+)</text>
        <dbReference type="Rhea" id="RHEA:19465"/>
        <dbReference type="ChEBI" id="CHEBI:15378"/>
        <dbReference type="ChEBI" id="CHEBI:15379"/>
        <dbReference type="ChEBI" id="CHEBI:16480"/>
        <dbReference type="ChEBI" id="CHEBI:17632"/>
        <dbReference type="ChEBI" id="CHEBI:57783"/>
        <dbReference type="ChEBI" id="CHEBI:58349"/>
        <dbReference type="EC" id="1.14.12.17"/>
    </reaction>
</comment>
<dbReference type="AlphaFoldDB" id="A0A919KZ50"/>
<dbReference type="GO" id="GO:0020037">
    <property type="term" value="F:heme binding"/>
    <property type="evidence" value="ECO:0007669"/>
    <property type="project" value="InterPro"/>
</dbReference>
<dbReference type="InterPro" id="IPR039261">
    <property type="entry name" value="FNR_nucleotide-bd"/>
</dbReference>
<keyword evidence="10" id="KW-0411">Iron-sulfur</keyword>
<evidence type="ECO:0000256" key="10">
    <source>
        <dbReference type="ARBA" id="ARBA00023014"/>
    </source>
</evidence>
<evidence type="ECO:0000256" key="9">
    <source>
        <dbReference type="ARBA" id="ARBA00023004"/>
    </source>
</evidence>
<reference evidence="17" key="1">
    <citation type="journal article" date="2014" name="Int. J. Syst. Evol. Microbiol.">
        <title>Complete genome sequence of Corynebacterium casei LMG S-19264T (=DSM 44701T), isolated from a smear-ripened cheese.</title>
        <authorList>
            <consortium name="US DOE Joint Genome Institute (JGI-PGF)"/>
            <person name="Walter F."/>
            <person name="Albersmeier A."/>
            <person name="Kalinowski J."/>
            <person name="Ruckert C."/>
        </authorList>
    </citation>
    <scope>NUCLEOTIDE SEQUENCE</scope>
    <source>
        <strain evidence="17">JCM 4646</strain>
    </source>
</reference>
<keyword evidence="6" id="KW-0001">2Fe-2S</keyword>
<comment type="similarity">
    <text evidence="2">In the C-terminal section; belongs to the flavoprotein pyridine nucleotide cytochrome reductase family.</text>
</comment>
<evidence type="ECO:0000256" key="6">
    <source>
        <dbReference type="ARBA" id="ARBA00022714"/>
    </source>
</evidence>
<dbReference type="Gene3D" id="2.40.30.10">
    <property type="entry name" value="Translation factors"/>
    <property type="match status" value="1"/>
</dbReference>
<keyword evidence="9" id="KW-0408">Iron</keyword>
<evidence type="ECO:0000313" key="18">
    <source>
        <dbReference type="Proteomes" id="UP000617734"/>
    </source>
</evidence>
<dbReference type="SUPFAM" id="SSF63380">
    <property type="entry name" value="Riboflavin synthase domain-like"/>
    <property type="match status" value="1"/>
</dbReference>
<keyword evidence="7" id="KW-0479">Metal-binding</keyword>
<comment type="catalytic activity">
    <reaction evidence="12">
        <text>2 nitric oxide + NADH + 2 O2 = 2 nitrate + NAD(+) + H(+)</text>
        <dbReference type="Rhea" id="RHEA:19469"/>
        <dbReference type="ChEBI" id="CHEBI:15378"/>
        <dbReference type="ChEBI" id="CHEBI:15379"/>
        <dbReference type="ChEBI" id="CHEBI:16480"/>
        <dbReference type="ChEBI" id="CHEBI:17632"/>
        <dbReference type="ChEBI" id="CHEBI:57540"/>
        <dbReference type="ChEBI" id="CHEBI:57945"/>
        <dbReference type="EC" id="1.14.12.17"/>
    </reaction>
</comment>
<dbReference type="GO" id="GO:0071949">
    <property type="term" value="F:FAD binding"/>
    <property type="evidence" value="ECO:0007669"/>
    <property type="project" value="TreeGrafter"/>
</dbReference>
<dbReference type="GO" id="GO:0046210">
    <property type="term" value="P:nitric oxide catabolic process"/>
    <property type="evidence" value="ECO:0007669"/>
    <property type="project" value="TreeGrafter"/>
</dbReference>
<evidence type="ECO:0000256" key="14">
    <source>
        <dbReference type="RuleBase" id="RU000356"/>
    </source>
</evidence>
<sequence>MSGQYPPDRRRASRACLRPARRPALFVLEEHVLSPESTEIVRATLPAVGGAIGEITPLFYETMFADHPELERDLFNRGNQASGAQRSALAGAIAAYATMLVEHPGERPGAMLARISHKHASLGITADQYKIVHGYLFRAIVQVLGDAVTPEVAAGWDEVYWLMAGELIALEAKHYQEAGVEPGQVWQRMTVVERHRQSRDAVSFTLRPADGGPAPAFRPGQYVSVAVRLADGARQIRQYSLSAAPGAAAWRITVKRVHGGSGPDGEVSGRLHDHVRPGDELTVSLPFGDLTLPEPDAEAGPDGEPPLLLASAGIGCTPITGILDHLVRTGSTRRVTVVHGDRSPADHAHADELAELVAALPGGVLHRWYEEDAAGHGEAGLVDLSAVELPAGVQAYLCGPLPFMRAARADLLRRAVPAQAVHYEVFGPDLWLAGS</sequence>
<dbReference type="Gene3D" id="1.10.490.10">
    <property type="entry name" value="Globins"/>
    <property type="match status" value="1"/>
</dbReference>
<keyword evidence="14" id="KW-0813">Transport</keyword>
<proteinExistence type="inferred from homology"/>
<dbReference type="InterPro" id="IPR012292">
    <property type="entry name" value="Globin/Proto"/>
</dbReference>
<dbReference type="Pfam" id="PF00042">
    <property type="entry name" value="Globin"/>
    <property type="match status" value="1"/>
</dbReference>
<dbReference type="Gene3D" id="3.40.50.80">
    <property type="entry name" value="Nucleotide-binding domain of ferredoxin-NADP reductase (FNR) module"/>
    <property type="match status" value="1"/>
</dbReference>
<dbReference type="Pfam" id="PF00175">
    <property type="entry name" value="NAD_binding_1"/>
    <property type="match status" value="1"/>
</dbReference>
<dbReference type="GO" id="GO:0008941">
    <property type="term" value="F:nitric oxide dioxygenase NAD(P)H activity"/>
    <property type="evidence" value="ECO:0007669"/>
    <property type="project" value="UniProtKB-EC"/>
</dbReference>
<dbReference type="InterPro" id="IPR009050">
    <property type="entry name" value="Globin-like_sf"/>
</dbReference>
<gene>
    <name evidence="17" type="ORF">GCM10018781_50800</name>
</gene>
<dbReference type="CDD" id="cd06184">
    <property type="entry name" value="flavohem_like_fad_nad_binding"/>
    <property type="match status" value="1"/>
</dbReference>
<dbReference type="GO" id="GO:0051537">
    <property type="term" value="F:2 iron, 2 sulfur cluster binding"/>
    <property type="evidence" value="ECO:0007669"/>
    <property type="project" value="UniProtKB-KW"/>
</dbReference>
<evidence type="ECO:0000259" key="16">
    <source>
        <dbReference type="PROSITE" id="PS51384"/>
    </source>
</evidence>
<dbReference type="GO" id="GO:0071500">
    <property type="term" value="P:cellular response to nitrosative stress"/>
    <property type="evidence" value="ECO:0007669"/>
    <property type="project" value="TreeGrafter"/>
</dbReference>
<dbReference type="Pfam" id="PF00970">
    <property type="entry name" value="FAD_binding_6"/>
    <property type="match status" value="1"/>
</dbReference>
<evidence type="ECO:0000259" key="15">
    <source>
        <dbReference type="PROSITE" id="PS01033"/>
    </source>
</evidence>
<dbReference type="InterPro" id="IPR017927">
    <property type="entry name" value="FAD-bd_FR_type"/>
</dbReference>
<dbReference type="GO" id="GO:0005344">
    <property type="term" value="F:oxygen carrier activity"/>
    <property type="evidence" value="ECO:0007669"/>
    <property type="project" value="UniProtKB-KW"/>
</dbReference>
<evidence type="ECO:0000313" key="17">
    <source>
        <dbReference type="EMBL" id="GHH77409.1"/>
    </source>
</evidence>
<evidence type="ECO:0000256" key="4">
    <source>
        <dbReference type="ARBA" id="ARBA00022617"/>
    </source>
</evidence>
<feature type="domain" description="FAD-binding FR-type" evidence="16">
    <location>
        <begin position="184"/>
        <end position="293"/>
    </location>
</feature>
<dbReference type="CDD" id="cd14782">
    <property type="entry name" value="FHb-globin_2"/>
    <property type="match status" value="1"/>
</dbReference>
<evidence type="ECO:0000256" key="2">
    <source>
        <dbReference type="ARBA" id="ARBA00006401"/>
    </source>
</evidence>
<dbReference type="PROSITE" id="PS01033">
    <property type="entry name" value="GLOBIN"/>
    <property type="match status" value="1"/>
</dbReference>
<reference evidence="17" key="2">
    <citation type="submission" date="2020-09" db="EMBL/GenBank/DDBJ databases">
        <authorList>
            <person name="Sun Q."/>
            <person name="Ohkuma M."/>
        </authorList>
    </citation>
    <scope>NUCLEOTIDE SEQUENCE</scope>
    <source>
        <strain evidence="17">JCM 4646</strain>
    </source>
</reference>
<organism evidence="17 18">
    <name type="scientific">Kitasatospora indigofera</name>
    <dbReference type="NCBI Taxonomy" id="67307"/>
    <lineage>
        <taxon>Bacteria</taxon>
        <taxon>Bacillati</taxon>
        <taxon>Actinomycetota</taxon>
        <taxon>Actinomycetes</taxon>
        <taxon>Kitasatosporales</taxon>
        <taxon>Streptomycetaceae</taxon>
        <taxon>Kitasatospora</taxon>
    </lineage>
</organism>
<dbReference type="InterPro" id="IPR017938">
    <property type="entry name" value="Riboflavin_synthase-like_b-brl"/>
</dbReference>
<dbReference type="PANTHER" id="PTHR43396:SF3">
    <property type="entry name" value="FLAVOHEMOPROTEIN"/>
    <property type="match status" value="1"/>
</dbReference>
<accession>A0A919KZ50</accession>
<comment type="similarity">
    <text evidence="14">Belongs to the globin family.</text>
</comment>
<comment type="caution">
    <text evidence="17">The sequence shown here is derived from an EMBL/GenBank/DDBJ whole genome shotgun (WGS) entry which is preliminary data.</text>
</comment>
<protein>
    <recommendedName>
        <fullName evidence="3">nitric oxide dioxygenase</fullName>
        <ecNumber evidence="3">1.14.12.17</ecNumber>
    </recommendedName>
</protein>
<dbReference type="PANTHER" id="PTHR43396">
    <property type="entry name" value="FLAVOHEMOPROTEIN"/>
    <property type="match status" value="1"/>
</dbReference>
<evidence type="ECO:0000256" key="11">
    <source>
        <dbReference type="ARBA" id="ARBA00023027"/>
    </source>
</evidence>
<evidence type="ECO:0000256" key="12">
    <source>
        <dbReference type="ARBA" id="ARBA00048649"/>
    </source>
</evidence>
<evidence type="ECO:0000256" key="13">
    <source>
        <dbReference type="ARBA" id="ARBA00049433"/>
    </source>
</evidence>
<evidence type="ECO:0000256" key="8">
    <source>
        <dbReference type="ARBA" id="ARBA00022857"/>
    </source>
</evidence>
<feature type="domain" description="Globin" evidence="15">
    <location>
        <begin position="32"/>
        <end position="172"/>
    </location>
</feature>
<dbReference type="PROSITE" id="PS51384">
    <property type="entry name" value="FAD_FR"/>
    <property type="match status" value="1"/>
</dbReference>
<keyword evidence="5 14" id="KW-0561">Oxygen transport</keyword>
<dbReference type="GO" id="GO:0019825">
    <property type="term" value="F:oxygen binding"/>
    <property type="evidence" value="ECO:0007669"/>
    <property type="project" value="InterPro"/>
</dbReference>
<dbReference type="FunFam" id="2.40.30.10:FF:000034">
    <property type="entry name" value="Flavohemoprotein"/>
    <property type="match status" value="1"/>
</dbReference>
<evidence type="ECO:0000256" key="3">
    <source>
        <dbReference type="ARBA" id="ARBA00012229"/>
    </source>
</evidence>
<dbReference type="SUPFAM" id="SSF46458">
    <property type="entry name" value="Globin-like"/>
    <property type="match status" value="1"/>
</dbReference>
<dbReference type="EMBL" id="BNBO01000033">
    <property type="protein sequence ID" value="GHH77409.1"/>
    <property type="molecule type" value="Genomic_DNA"/>
</dbReference>
<dbReference type="GO" id="GO:0046872">
    <property type="term" value="F:metal ion binding"/>
    <property type="evidence" value="ECO:0007669"/>
    <property type="project" value="UniProtKB-KW"/>
</dbReference>
<evidence type="ECO:0000256" key="5">
    <source>
        <dbReference type="ARBA" id="ARBA00022621"/>
    </source>
</evidence>
<dbReference type="SUPFAM" id="SSF52343">
    <property type="entry name" value="Ferredoxin reductase-like, C-terminal NADP-linked domain"/>
    <property type="match status" value="1"/>
</dbReference>
<keyword evidence="4 14" id="KW-0349">Heme</keyword>
<dbReference type="InterPro" id="IPR000971">
    <property type="entry name" value="Globin"/>
</dbReference>
<evidence type="ECO:0000256" key="7">
    <source>
        <dbReference type="ARBA" id="ARBA00022723"/>
    </source>
</evidence>
<name>A0A919KZ50_9ACTN</name>
<evidence type="ECO:0000256" key="1">
    <source>
        <dbReference type="ARBA" id="ARBA00001970"/>
    </source>
</evidence>
<dbReference type="InterPro" id="IPR008333">
    <property type="entry name" value="Cbr1-like_FAD-bd_dom"/>
</dbReference>
<keyword evidence="8" id="KW-0521">NADP</keyword>
<comment type="cofactor">
    <cofactor evidence="1">
        <name>heme b</name>
        <dbReference type="ChEBI" id="CHEBI:60344"/>
    </cofactor>
</comment>